<dbReference type="PROSITE" id="PS50173">
    <property type="entry name" value="UMUC"/>
    <property type="match status" value="1"/>
</dbReference>
<dbReference type="InterPro" id="IPR043502">
    <property type="entry name" value="DNA/RNA_pol_sf"/>
</dbReference>
<evidence type="ECO:0000313" key="3">
    <source>
        <dbReference type="EMBL" id="KXP00800.1"/>
    </source>
</evidence>
<dbReference type="CDD" id="cd03468">
    <property type="entry name" value="PolY_like"/>
    <property type="match status" value="1"/>
</dbReference>
<keyword evidence="1" id="KW-0227">DNA damage</keyword>
<evidence type="ECO:0000259" key="2">
    <source>
        <dbReference type="PROSITE" id="PS50173"/>
    </source>
</evidence>
<protein>
    <submittedName>
        <fullName evidence="4">DNA polymerase</fullName>
    </submittedName>
</protein>
<dbReference type="GO" id="GO:0006281">
    <property type="term" value="P:DNA repair"/>
    <property type="evidence" value="ECO:0007669"/>
    <property type="project" value="InterPro"/>
</dbReference>
<dbReference type="Proteomes" id="UP000070409">
    <property type="component" value="Unassembled WGS sequence"/>
</dbReference>
<dbReference type="InterPro" id="IPR050356">
    <property type="entry name" value="SulA_CellDiv_inhibitor"/>
</dbReference>
<evidence type="ECO:0000313" key="6">
    <source>
        <dbReference type="Proteomes" id="UP000070409"/>
    </source>
</evidence>
<dbReference type="PANTHER" id="PTHR35369">
    <property type="entry name" value="BLR3025 PROTEIN-RELATED"/>
    <property type="match status" value="1"/>
</dbReference>
<dbReference type="Proteomes" id="UP000070258">
    <property type="component" value="Unassembled WGS sequence"/>
</dbReference>
<dbReference type="Gene3D" id="3.40.1170.60">
    <property type="match status" value="1"/>
</dbReference>
<dbReference type="RefSeq" id="WP_068570712.1">
    <property type="nucleotide sequence ID" value="NZ_LSRE01000002.1"/>
</dbReference>
<dbReference type="OrthoDB" id="5244088at2"/>
<accession>A0A138ANS2</accession>
<dbReference type="Pfam" id="PF00817">
    <property type="entry name" value="IMS"/>
    <property type="match status" value="1"/>
</dbReference>
<dbReference type="EMBL" id="LSRF01000015">
    <property type="protein sequence ID" value="KXP12094.1"/>
    <property type="molecule type" value="Genomic_DNA"/>
</dbReference>
<dbReference type="SUPFAM" id="SSF56672">
    <property type="entry name" value="DNA/RNA polymerases"/>
    <property type="match status" value="1"/>
</dbReference>
<dbReference type="EMBL" id="LSRE01000002">
    <property type="protein sequence ID" value="KXP00800.1"/>
    <property type="molecule type" value="Genomic_DNA"/>
</dbReference>
<dbReference type="InterPro" id="IPR001126">
    <property type="entry name" value="UmuC"/>
</dbReference>
<evidence type="ECO:0000256" key="1">
    <source>
        <dbReference type="ARBA" id="ARBA00022763"/>
    </source>
</evidence>
<reference evidence="3 6" key="1">
    <citation type="submission" date="2016-02" db="EMBL/GenBank/DDBJ databases">
        <authorList>
            <person name="Teng J.L."/>
            <person name="Tang Y."/>
            <person name="Huang Y."/>
            <person name="Guo F."/>
            <person name="Wei W."/>
            <person name="Chen J.H."/>
            <person name="Wong S.Y."/>
            <person name="Lau S.K."/>
            <person name="Woo P.C."/>
        </authorList>
    </citation>
    <scope>NUCLEOTIDE SEQUENCE [LARGE SCALE GENOMIC DNA]</scope>
    <source>
        <strain evidence="3 6">JCM 13375</strain>
    </source>
</reference>
<evidence type="ECO:0000313" key="4">
    <source>
        <dbReference type="EMBL" id="KXP12094.1"/>
    </source>
</evidence>
<organism evidence="4 5">
    <name type="scientific">Tsukamurella pseudospumae</name>
    <dbReference type="NCBI Taxonomy" id="239498"/>
    <lineage>
        <taxon>Bacteria</taxon>
        <taxon>Bacillati</taxon>
        <taxon>Actinomycetota</taxon>
        <taxon>Actinomycetes</taxon>
        <taxon>Mycobacteriales</taxon>
        <taxon>Tsukamurellaceae</taxon>
        <taxon>Tsukamurella</taxon>
    </lineage>
</organism>
<dbReference type="PANTHER" id="PTHR35369:SF2">
    <property type="entry name" value="BLR3025 PROTEIN"/>
    <property type="match status" value="1"/>
</dbReference>
<reference evidence="4" key="2">
    <citation type="submission" date="2016-02" db="EMBL/GenBank/DDBJ databases">
        <authorList>
            <person name="Teng J.L."/>
            <person name="Yang Y."/>
            <person name="Huang Y."/>
            <person name="Guo F."/>
            <person name="Wei W."/>
            <person name="Chen J.H."/>
            <person name="Wong S.Y."/>
            <person name="Lau S.K."/>
            <person name="Woo P.C."/>
        </authorList>
    </citation>
    <scope>NUCLEOTIDE SEQUENCE</scope>
    <source>
        <strain evidence="4">JCM 15929</strain>
    </source>
</reference>
<sequence length="539" mass="56816">MTAPQQALQTLPQPRAQRILALWCPDWPAAAAAADADLAPDRPVAVLHGNRVVACNAAARADGVRRGMKRRESQARCPDLHVAQADEGRDARIFEPVAGAVAALIPLIEVLRPGLVVIPARGAARFFGGEEQAAERLVDAASSVGAESLAGIADEVFTAALAARRGVVVPPGESAAFLAPLAIAELGAEPALATEDRADLIDLLRRLGLRTLGVFAALSATDVATRFGVDAIAAHRQARAVADRPPSTAVLPPGLEAELRPDPPIGRVDAAAFAGRALASELHEKLSAAGMACLRLEVSAIAENGERHTRIWRCAEPLTPDGTADRVRWQIDGWLTGGRGRQGGPGAPIVLLRLEPVEVVDAGALQAGMWGDEGDGAARFRRALVRVQGLLGGESVRMGVRSGGRGPAERVTWVPLGDETVPARDPDAPWPGRMPEPAPAVLITGAAVTMTDAAGDAVRVTERGGFTGEPTHLTWGSRDWVLSWWAGPWLVDERWWAPDAAAEPRARAQVLLEPAPGRDDGRALLLQYAGGWEVEGVYE</sequence>
<gene>
    <name evidence="4" type="ORF">AXK60_23810</name>
    <name evidence="3" type="ORF">AXK61_12350</name>
</gene>
<name>A0A138ANS2_9ACTN</name>
<dbReference type="STRING" id="239498.AXK60_23810"/>
<keyword evidence="6" id="KW-1185">Reference proteome</keyword>
<dbReference type="AlphaFoldDB" id="A0A138ANS2"/>
<evidence type="ECO:0000313" key="5">
    <source>
        <dbReference type="Proteomes" id="UP000070258"/>
    </source>
</evidence>
<feature type="domain" description="UmuC" evidence="2">
    <location>
        <begin position="41"/>
        <end position="83"/>
    </location>
</feature>
<proteinExistence type="predicted"/>
<comment type="caution">
    <text evidence="4">The sequence shown here is derived from an EMBL/GenBank/DDBJ whole genome shotgun (WGS) entry which is preliminary data.</text>
</comment>
<reference evidence="5" key="3">
    <citation type="submission" date="2016-02" db="EMBL/GenBank/DDBJ databases">
        <authorList>
            <person name="Wen L."/>
            <person name="He K."/>
            <person name="Yang H."/>
        </authorList>
    </citation>
    <scope>NUCLEOTIDE SEQUENCE [LARGE SCALE GENOMIC DNA]</scope>
    <source>
        <strain evidence="5">JCM 15929</strain>
    </source>
</reference>